<dbReference type="EMBL" id="CP002659">
    <property type="protein sequence ID" value="AEC01317.1"/>
    <property type="molecule type" value="Genomic_DNA"/>
</dbReference>
<reference evidence="2 3" key="2">
    <citation type="journal article" date="2012" name="Stand. Genomic Sci.">
        <title>Complete genome sequence of the termite hindgut bacterium Spirochaeta coccoides type strain (SPN1(T)), reclassification in the genus Sphaerochaeta as Sphaerochaeta coccoides comb. nov. and emendations of the family Spirochaetaceae and the genus Sphaerochaeta.</title>
        <authorList>
            <person name="Abt B."/>
            <person name="Han C."/>
            <person name="Scheuner C."/>
            <person name="Lu M."/>
            <person name="Lapidus A."/>
            <person name="Nolan M."/>
            <person name="Lucas S."/>
            <person name="Hammon N."/>
            <person name="Deshpande S."/>
            <person name="Cheng J.F."/>
            <person name="Tapia R."/>
            <person name="Goodwin L.A."/>
            <person name="Pitluck S."/>
            <person name="Liolios K."/>
            <person name="Pagani I."/>
            <person name="Ivanova N."/>
            <person name="Mavromatis K."/>
            <person name="Mikhailova N."/>
            <person name="Huntemann M."/>
            <person name="Pati A."/>
            <person name="Chen A."/>
            <person name="Palaniappan K."/>
            <person name="Land M."/>
            <person name="Hauser L."/>
            <person name="Brambilla E.M."/>
            <person name="Rohde M."/>
            <person name="Spring S."/>
            <person name="Gronow S."/>
            <person name="Goker M."/>
            <person name="Woyke T."/>
            <person name="Bristow J."/>
            <person name="Eisen J.A."/>
            <person name="Markowitz V."/>
            <person name="Hugenholtz P."/>
            <person name="Kyrpides N.C."/>
            <person name="Klenk H.P."/>
            <person name="Detter J.C."/>
        </authorList>
    </citation>
    <scope>NUCLEOTIDE SEQUENCE [LARGE SCALE GENOMIC DNA]</scope>
    <source>
        <strain evidence="3">ATCC BAA-1237 / DSM 17374 / SPN1</strain>
    </source>
</reference>
<organism evidence="2 3">
    <name type="scientific">Parasphaerochaeta coccoides (strain ATCC BAA-1237 / DSM 17374 / SPN1)</name>
    <name type="common">Sphaerochaeta coccoides</name>
    <dbReference type="NCBI Taxonomy" id="760011"/>
    <lineage>
        <taxon>Bacteria</taxon>
        <taxon>Pseudomonadati</taxon>
        <taxon>Spirochaetota</taxon>
        <taxon>Spirochaetia</taxon>
        <taxon>Spirochaetales</taxon>
        <taxon>Sphaerochaetaceae</taxon>
        <taxon>Parasphaerochaeta</taxon>
    </lineage>
</organism>
<feature type="compositionally biased region" description="Basic and acidic residues" evidence="1">
    <location>
        <begin position="166"/>
        <end position="181"/>
    </location>
</feature>
<name>F4GJ22_PARC1</name>
<reference evidence="3" key="1">
    <citation type="submission" date="2011-04" db="EMBL/GenBank/DDBJ databases">
        <title>The complete genome of Spirochaeta coccoides DSM 17374.</title>
        <authorList>
            <person name="Lucas S."/>
            <person name="Copeland A."/>
            <person name="Lapidus A."/>
            <person name="Bruce D."/>
            <person name="Goodwin L."/>
            <person name="Pitluck S."/>
            <person name="Peters L."/>
            <person name="Kyrpides N."/>
            <person name="Mavromatis K."/>
            <person name="Pagani I."/>
            <person name="Ivanova N."/>
            <person name="Ovchinnikova G."/>
            <person name="Lu M."/>
            <person name="Detter J.C."/>
            <person name="Tapia R."/>
            <person name="Han C."/>
            <person name="Land M."/>
            <person name="Hauser L."/>
            <person name="Markowitz V."/>
            <person name="Cheng J.-F."/>
            <person name="Hugenholtz P."/>
            <person name="Woyke T."/>
            <person name="Wu D."/>
            <person name="Spring S."/>
            <person name="Schroeder M."/>
            <person name="Brambilla E."/>
            <person name="Klenk H.-P."/>
            <person name="Eisen J.A."/>
        </authorList>
    </citation>
    <scope>NUCLEOTIDE SEQUENCE [LARGE SCALE GENOMIC DNA]</scope>
    <source>
        <strain evidence="3">ATCC BAA-1237 / DSM 17374 / SPN1</strain>
    </source>
</reference>
<protein>
    <submittedName>
        <fullName evidence="2">Uncharacterized protein</fullName>
    </submittedName>
</protein>
<evidence type="ECO:0000313" key="3">
    <source>
        <dbReference type="Proteomes" id="UP000007939"/>
    </source>
</evidence>
<evidence type="ECO:0000313" key="2">
    <source>
        <dbReference type="EMBL" id="AEC01317.1"/>
    </source>
</evidence>
<keyword evidence="3" id="KW-1185">Reference proteome</keyword>
<dbReference type="KEGG" id="scc:Spico_0075"/>
<gene>
    <name evidence="2" type="ordered locus">Spico_0075</name>
</gene>
<feature type="region of interest" description="Disordered" evidence="1">
    <location>
        <begin position="77"/>
        <end position="96"/>
    </location>
</feature>
<feature type="region of interest" description="Disordered" evidence="1">
    <location>
        <begin position="154"/>
        <end position="183"/>
    </location>
</feature>
<evidence type="ECO:0000256" key="1">
    <source>
        <dbReference type="SAM" id="MobiDB-lite"/>
    </source>
</evidence>
<dbReference type="AlphaFoldDB" id="F4GJ22"/>
<dbReference type="Proteomes" id="UP000007939">
    <property type="component" value="Chromosome"/>
</dbReference>
<sequence length="245" mass="27724">MKDDNFFFFPGERCFRQGSVEQGKAKLFQIQHPHIPTFLRGNSGDGRIIHRFNDYCVLLHKGKKKITESALRLGKNNRGTSRPWRPCPGIGSQFSQGERADDARLAQRHGDDSLFASIHVASYQCFPIVPYQGIPNLRSFFIPGMVRIQGNTHRTMPHRFPSASRKRQEAKKTEDATEQKSKLTRKKLHDALNAGTRLSVSTVDKALTWGSSPHLYVILRFGWLVRAGGLVCPRLFVAAKKPLDQ</sequence>
<proteinExistence type="predicted"/>
<dbReference type="HOGENOM" id="CLU_1133020_0_0_12"/>
<accession>F4GJ22</accession>